<dbReference type="InterPro" id="IPR024455">
    <property type="entry name" value="Phage_capsid"/>
</dbReference>
<feature type="domain" description="Phage capsid-like C-terminal" evidence="6">
    <location>
        <begin position="234"/>
        <end position="503"/>
    </location>
</feature>
<dbReference type="GO" id="GO:0008233">
    <property type="term" value="F:peptidase activity"/>
    <property type="evidence" value="ECO:0007669"/>
    <property type="project" value="UniProtKB-KW"/>
</dbReference>
<dbReference type="Gene3D" id="3.30.2320.10">
    <property type="entry name" value="hypothetical protein PF0899 domain"/>
    <property type="match status" value="1"/>
</dbReference>
<evidence type="ECO:0000256" key="1">
    <source>
        <dbReference type="ARBA" id="ARBA00004328"/>
    </source>
</evidence>
<proteinExistence type="predicted"/>
<evidence type="ECO:0000259" key="6">
    <source>
        <dbReference type="Pfam" id="PF05065"/>
    </source>
</evidence>
<name>A0A386UQJ8_9RHOB</name>
<dbReference type="RefSeq" id="WP_120443066.1">
    <property type="nucleotide sequence ID" value="NZ_CP031078.1"/>
</dbReference>
<evidence type="ECO:0000256" key="2">
    <source>
        <dbReference type="ARBA" id="ARBA00022612"/>
    </source>
</evidence>
<sequence length="507" mass="55158">MGRIECKAQITVDEAGAVSGIAWPFGTPDRVGDVIEKGAFAKALPPLPMLASHDQKDTVGVWDEIAETAEGLTVKGRLLVNDVQRAAEVRSLIQAGALRGLSIGFASRKAMPRKGGGRTISDLELLEISVVAVPAHPGARITSAKDMTMTENTETPDIAALEAKMTDLEKKADTAPIVARLDKLEAKMNRPQGETKAEDEPSEERKAFANYLRLGQNIPETDRKALIVASDPQGGYLAPPEMSSEIIRDLIEYNPLRQYASVRSTSAPSVIYPTRGDVTNARWVGETQTRTESDISFGQKEIDVKELATFVEISNRLLQDAPAAETEVRLALAEDFAGKEATAFLWGQGVLEPEGLMVNPDIPTVANGHASNLSADALIKLMYSLPQQYRNRGAWVMNGTTLGILRSLKGGDGNFLWQQSFQVGQPETILGRPVVEMVDMPDLASGEEPILYGDLQAYRIIDRTQMSVLVDPYSRAINGITRIHATRRVGGAVLQPARFRKLRMATS</sequence>
<keyword evidence="4" id="KW-0378">Hydrolase</keyword>
<dbReference type="Proteomes" id="UP000272010">
    <property type="component" value="Chromosome"/>
</dbReference>
<evidence type="ECO:0000256" key="4">
    <source>
        <dbReference type="ARBA" id="ARBA00022801"/>
    </source>
</evidence>
<organism evidence="7 8">
    <name type="scientific">Paracoccus yeei</name>
    <dbReference type="NCBI Taxonomy" id="147645"/>
    <lineage>
        <taxon>Bacteria</taxon>
        <taxon>Pseudomonadati</taxon>
        <taxon>Pseudomonadota</taxon>
        <taxon>Alphaproteobacteria</taxon>
        <taxon>Rhodobacterales</taxon>
        <taxon>Paracoccaceae</taxon>
        <taxon>Paracoccus</taxon>
    </lineage>
</organism>
<comment type="subcellular location">
    <subcellularLocation>
        <location evidence="1">Virion</location>
    </subcellularLocation>
</comment>
<dbReference type="InterPro" id="IPR054613">
    <property type="entry name" value="Peptidase_S78_dom"/>
</dbReference>
<evidence type="ECO:0000259" key="5">
    <source>
        <dbReference type="Pfam" id="PF04586"/>
    </source>
</evidence>
<dbReference type="Gene3D" id="3.30.2400.10">
    <property type="entry name" value="Major capsid protein gp5"/>
    <property type="match status" value="1"/>
</dbReference>
<keyword evidence="2" id="KW-1188">Viral release from host cell</keyword>
<dbReference type="GO" id="GO:0006508">
    <property type="term" value="P:proteolysis"/>
    <property type="evidence" value="ECO:0007669"/>
    <property type="project" value="UniProtKB-KW"/>
</dbReference>
<evidence type="ECO:0000313" key="8">
    <source>
        <dbReference type="Proteomes" id="UP000272010"/>
    </source>
</evidence>
<protein>
    <submittedName>
        <fullName evidence="7">Phage major capsid protein</fullName>
    </submittedName>
</protein>
<dbReference type="EMBL" id="CP031078">
    <property type="protein sequence ID" value="AYF02638.1"/>
    <property type="molecule type" value="Genomic_DNA"/>
</dbReference>
<keyword evidence="3" id="KW-0645">Protease</keyword>
<gene>
    <name evidence="7" type="ORF">PY32053_03053</name>
</gene>
<accession>A0A386UQJ8</accession>
<evidence type="ECO:0000256" key="3">
    <source>
        <dbReference type="ARBA" id="ARBA00022670"/>
    </source>
</evidence>
<evidence type="ECO:0000313" key="7">
    <source>
        <dbReference type="EMBL" id="AYF02638.1"/>
    </source>
</evidence>
<dbReference type="Pfam" id="PF04586">
    <property type="entry name" value="Peptidase_S78"/>
    <property type="match status" value="1"/>
</dbReference>
<dbReference type="SUPFAM" id="SSF56563">
    <property type="entry name" value="Major capsid protein gp5"/>
    <property type="match status" value="1"/>
</dbReference>
<dbReference type="AlphaFoldDB" id="A0A386UQJ8"/>
<feature type="domain" description="Prohead serine protease" evidence="5">
    <location>
        <begin position="14"/>
        <end position="150"/>
    </location>
</feature>
<dbReference type="Pfam" id="PF05065">
    <property type="entry name" value="Phage_capsid"/>
    <property type="match status" value="1"/>
</dbReference>
<dbReference type="InterPro" id="IPR006433">
    <property type="entry name" value="Prohead_protease"/>
</dbReference>
<dbReference type="NCBIfam" id="TIGR01543">
    <property type="entry name" value="proheadase_HK97"/>
    <property type="match status" value="1"/>
</dbReference>
<dbReference type="NCBIfam" id="TIGR01554">
    <property type="entry name" value="major_cap_HK97"/>
    <property type="match status" value="1"/>
</dbReference>
<reference evidence="8" key="1">
    <citation type="submission" date="2018-07" db="EMBL/GenBank/DDBJ databases">
        <title>Genome Structure of the Opportunistic Pathogen Paracoccus yeei (Alphaproteobacteria) and Identification of Putative Virulence Factors.</title>
        <authorList>
            <person name="Lasek R."/>
            <person name="Szuplewska M."/>
            <person name="Mitura M."/>
            <person name="Decewicz P."/>
            <person name="Chmielowska C."/>
            <person name="Pawlot A."/>
            <person name="Sentkowska D."/>
            <person name="Czarnecki J."/>
            <person name="Bartosik D."/>
        </authorList>
    </citation>
    <scope>NUCLEOTIDE SEQUENCE [LARGE SCALE GENOMIC DNA]</scope>
    <source>
        <strain evidence="8">CCUG 32053</strain>
    </source>
</reference>
<dbReference type="InterPro" id="IPR054612">
    <property type="entry name" value="Phage_capsid-like_C"/>
</dbReference>